<dbReference type="GO" id="GO:0008836">
    <property type="term" value="F:diaminopimelate decarboxylase activity"/>
    <property type="evidence" value="ECO:0007669"/>
    <property type="project" value="TreeGrafter"/>
</dbReference>
<dbReference type="PRINTS" id="PR01179">
    <property type="entry name" value="ODADCRBXLASE"/>
</dbReference>
<dbReference type="InterPro" id="IPR022653">
    <property type="entry name" value="De-COase2_pyr-phos_BS"/>
</dbReference>
<evidence type="ECO:0000259" key="6">
    <source>
        <dbReference type="Pfam" id="PF02784"/>
    </source>
</evidence>
<dbReference type="Pfam" id="PF02784">
    <property type="entry name" value="Orn_Arg_deC_N"/>
    <property type="match status" value="1"/>
</dbReference>
<dbReference type="InterPro" id="IPR009006">
    <property type="entry name" value="Ala_racemase/Decarboxylase_C"/>
</dbReference>
<feature type="modified residue" description="N6-(pyridoxal phosphate)lysine" evidence="4">
    <location>
        <position position="71"/>
    </location>
</feature>
<evidence type="ECO:0000256" key="1">
    <source>
        <dbReference type="ARBA" id="ARBA00001933"/>
    </source>
</evidence>
<keyword evidence="8" id="KW-1185">Reference proteome</keyword>
<evidence type="ECO:0000256" key="4">
    <source>
        <dbReference type="PIRSR" id="PIRSR600183-50"/>
    </source>
</evidence>
<dbReference type="OrthoDB" id="3275594at2"/>
<dbReference type="PANTHER" id="PTHR43727:SF2">
    <property type="entry name" value="GROUP IV DECARBOXYLASE"/>
    <property type="match status" value="1"/>
</dbReference>
<dbReference type="PANTHER" id="PTHR43727">
    <property type="entry name" value="DIAMINOPIMELATE DECARBOXYLASE"/>
    <property type="match status" value="1"/>
</dbReference>
<dbReference type="EMBL" id="RFFH01000003">
    <property type="protein sequence ID" value="RMI33505.1"/>
    <property type="molecule type" value="Genomic_DNA"/>
</dbReference>
<keyword evidence="2" id="KW-0210">Decarboxylase</keyword>
<feature type="active site" description="Proton donor" evidence="4">
    <location>
        <position position="405"/>
    </location>
</feature>
<organism evidence="7 8">
    <name type="scientific">Nocardia stercoris</name>
    <dbReference type="NCBI Taxonomy" id="2483361"/>
    <lineage>
        <taxon>Bacteria</taxon>
        <taxon>Bacillati</taxon>
        <taxon>Actinomycetota</taxon>
        <taxon>Actinomycetes</taxon>
        <taxon>Mycobacteriales</taxon>
        <taxon>Nocardiaceae</taxon>
        <taxon>Nocardia</taxon>
    </lineage>
</organism>
<dbReference type="RefSeq" id="WP_122187703.1">
    <property type="nucleotide sequence ID" value="NZ_RFFH01000003.1"/>
</dbReference>
<sequence length="550" mass="57196">MSAAEKAALPAKVHPLVRAFLDDPGAVRDVVRRFGSPAHLVFPQVFAENLERLRSVLRARLPDHRICYAHKVNRSRALLVTAAAAGVGVDVASAGELAAARRAGFGPERIEVTGPKGERLLRELVGAGVTVNVDNVWELGRLAELAAPGAPVPVLVRVGGFAGSAVSRFGVAPADIDTALRLLDANRSRIVLRGFAFHLDSGEVPERVRAVQECLALCERACDLGLAPTVLDVGGGLRQVFTADAEAYDGYVAALRESLRGRGPRMTWGGNTFGYQVDDTGVHGTPVFHKYGNTVTADRMLDELLTAPLPAHDRRSVAQVIGDNLLQLWLEPGKSLADHAGITVAAVEFVKNAADGSTLVNLDLSRDCVTPADQEVMVDPLLLPGAGRGAHPGTPVGVFLAGQLCLERDLITNHLVRLPWLPEPGDLVVFPNTAAYHSDLSAASAALHPPVPKLAVTHGPGGFTVCPDSDYRAAGATTATVGSSGFADRLHSDPTVPPVTTAAAASGGTNVPEPGAALSVPGTTVRGSGEVSPPATVPPVPDAAPTSGGR</sequence>
<comment type="cofactor">
    <cofactor evidence="1 4">
        <name>pyridoxal 5'-phosphate</name>
        <dbReference type="ChEBI" id="CHEBI:597326"/>
    </cofactor>
</comment>
<dbReference type="Gene3D" id="2.40.37.10">
    <property type="entry name" value="Lyase, Ornithine Decarboxylase, Chain A, domain 1"/>
    <property type="match status" value="1"/>
</dbReference>
<proteinExistence type="predicted"/>
<feature type="domain" description="Orn/DAP/Arg decarboxylase 2 N-terminal" evidence="6">
    <location>
        <begin position="54"/>
        <end position="259"/>
    </location>
</feature>
<name>A0A3M2LC11_9NOCA</name>
<dbReference type="AlphaFoldDB" id="A0A3M2LC11"/>
<dbReference type="InterPro" id="IPR022644">
    <property type="entry name" value="De-COase2_N"/>
</dbReference>
<comment type="caution">
    <text evidence="7">The sequence shown here is derived from an EMBL/GenBank/DDBJ whole genome shotgun (WGS) entry which is preliminary data.</text>
</comment>
<evidence type="ECO:0000256" key="5">
    <source>
        <dbReference type="SAM" id="MobiDB-lite"/>
    </source>
</evidence>
<evidence type="ECO:0000313" key="7">
    <source>
        <dbReference type="EMBL" id="RMI33505.1"/>
    </source>
</evidence>
<evidence type="ECO:0000256" key="2">
    <source>
        <dbReference type="ARBA" id="ARBA00022793"/>
    </source>
</evidence>
<keyword evidence="3 4" id="KW-0663">Pyridoxal phosphate</keyword>
<reference evidence="7 8" key="1">
    <citation type="submission" date="2018-10" db="EMBL/GenBank/DDBJ databases">
        <title>Isolation from cow dung.</title>
        <authorList>
            <person name="Ling L."/>
        </authorList>
    </citation>
    <scope>NUCLEOTIDE SEQUENCE [LARGE SCALE GENOMIC DNA]</scope>
    <source>
        <strain evidence="7 8">NEAU-LL90</strain>
    </source>
</reference>
<dbReference type="SUPFAM" id="SSF50621">
    <property type="entry name" value="Alanine racemase C-terminal domain-like"/>
    <property type="match status" value="1"/>
</dbReference>
<keyword evidence="2" id="KW-0456">Lyase</keyword>
<evidence type="ECO:0000313" key="8">
    <source>
        <dbReference type="Proteomes" id="UP000279275"/>
    </source>
</evidence>
<dbReference type="SUPFAM" id="SSF51419">
    <property type="entry name" value="PLP-binding barrel"/>
    <property type="match status" value="1"/>
</dbReference>
<dbReference type="GO" id="GO:0009089">
    <property type="term" value="P:lysine biosynthetic process via diaminopimelate"/>
    <property type="evidence" value="ECO:0007669"/>
    <property type="project" value="TreeGrafter"/>
</dbReference>
<accession>A0A3M2LC11</accession>
<dbReference type="PROSITE" id="PS00878">
    <property type="entry name" value="ODR_DC_2_1"/>
    <property type="match status" value="1"/>
</dbReference>
<feature type="region of interest" description="Disordered" evidence="5">
    <location>
        <begin position="488"/>
        <end position="550"/>
    </location>
</feature>
<evidence type="ECO:0000256" key="3">
    <source>
        <dbReference type="ARBA" id="ARBA00022898"/>
    </source>
</evidence>
<dbReference type="InterPro" id="IPR000183">
    <property type="entry name" value="Orn/DAP/Arg_de-COase"/>
</dbReference>
<dbReference type="Proteomes" id="UP000279275">
    <property type="component" value="Unassembled WGS sequence"/>
</dbReference>
<dbReference type="InterPro" id="IPR029066">
    <property type="entry name" value="PLP-binding_barrel"/>
</dbReference>
<dbReference type="Gene3D" id="3.20.20.10">
    <property type="entry name" value="Alanine racemase"/>
    <property type="match status" value="1"/>
</dbReference>
<protein>
    <submittedName>
        <fullName evidence="7">Decarboxylase</fullName>
    </submittedName>
</protein>
<gene>
    <name evidence="7" type="ORF">EBN03_10305</name>
</gene>